<evidence type="ECO:0000313" key="4">
    <source>
        <dbReference type="EMBL" id="TWI86932.1"/>
    </source>
</evidence>
<evidence type="ECO:0000256" key="2">
    <source>
        <dbReference type="ARBA" id="ARBA00022737"/>
    </source>
</evidence>
<dbReference type="Pfam" id="PF00132">
    <property type="entry name" value="Hexapep"/>
    <property type="match status" value="1"/>
</dbReference>
<dbReference type="OrthoDB" id="9814490at2"/>
<dbReference type="AlphaFoldDB" id="A0A562T0D1"/>
<sequence length="186" mass="20596">MLPVKKIKALLKRLRVFFLLTCRYRFRAVGKDVYFGKRLYVKAGSVVLGDKVFIGNYCHLSVSDLTIGSYTMLASFVAVVGGDHYFLKIGTPIIDAGHAPLRKGVKIERDCWIGHGAIILDGVSIGEGSVIGAGALVTRSVPPYEVHVGVPARKVKDRFDRLEDRLQHSRQINGDYYKSFMANPIA</sequence>
<organism evidence="4 5">
    <name type="scientific">Chitinophaga japonensis</name>
    <name type="common">Flexibacter japonensis</name>
    <dbReference type="NCBI Taxonomy" id="104662"/>
    <lineage>
        <taxon>Bacteria</taxon>
        <taxon>Pseudomonadati</taxon>
        <taxon>Bacteroidota</taxon>
        <taxon>Chitinophagia</taxon>
        <taxon>Chitinophagales</taxon>
        <taxon>Chitinophagaceae</taxon>
        <taxon>Chitinophaga</taxon>
    </lineage>
</organism>
<dbReference type="InterPro" id="IPR001451">
    <property type="entry name" value="Hexapep"/>
</dbReference>
<dbReference type="InterPro" id="IPR018357">
    <property type="entry name" value="Hexapep_transf_CS"/>
</dbReference>
<dbReference type="CDD" id="cd04647">
    <property type="entry name" value="LbH_MAT_like"/>
    <property type="match status" value="1"/>
</dbReference>
<evidence type="ECO:0000313" key="5">
    <source>
        <dbReference type="Proteomes" id="UP000316778"/>
    </source>
</evidence>
<protein>
    <submittedName>
        <fullName evidence="4">Acetyltransferase-like isoleucine patch superfamily enzyme</fullName>
    </submittedName>
</protein>
<name>A0A562T0D1_CHIJA</name>
<reference evidence="4 5" key="1">
    <citation type="journal article" date="2013" name="Stand. Genomic Sci.">
        <title>Genomic Encyclopedia of Type Strains, Phase I: The one thousand microbial genomes (KMG-I) project.</title>
        <authorList>
            <person name="Kyrpides N.C."/>
            <person name="Woyke T."/>
            <person name="Eisen J.A."/>
            <person name="Garrity G."/>
            <person name="Lilburn T.G."/>
            <person name="Beck B.J."/>
            <person name="Whitman W.B."/>
            <person name="Hugenholtz P."/>
            <person name="Klenk H.P."/>
        </authorList>
    </citation>
    <scope>NUCLEOTIDE SEQUENCE [LARGE SCALE GENOMIC DNA]</scope>
    <source>
        <strain evidence="4 5">DSM 13484</strain>
    </source>
</reference>
<dbReference type="InterPro" id="IPR051159">
    <property type="entry name" value="Hexapeptide_acetyltransf"/>
</dbReference>
<proteinExistence type="predicted"/>
<gene>
    <name evidence="4" type="ORF">LX66_4199</name>
</gene>
<dbReference type="Gene3D" id="2.160.10.10">
    <property type="entry name" value="Hexapeptide repeat proteins"/>
    <property type="match status" value="1"/>
</dbReference>
<dbReference type="PROSITE" id="PS00101">
    <property type="entry name" value="HEXAPEP_TRANSFERASES"/>
    <property type="match status" value="1"/>
</dbReference>
<dbReference type="Proteomes" id="UP000316778">
    <property type="component" value="Unassembled WGS sequence"/>
</dbReference>
<dbReference type="EMBL" id="VLLG01000004">
    <property type="protein sequence ID" value="TWI86932.1"/>
    <property type="molecule type" value="Genomic_DNA"/>
</dbReference>
<comment type="caution">
    <text evidence="4">The sequence shown here is derived from an EMBL/GenBank/DDBJ whole genome shotgun (WGS) entry which is preliminary data.</text>
</comment>
<keyword evidence="2" id="KW-0677">Repeat</keyword>
<accession>A0A562T0D1</accession>
<dbReference type="PANTHER" id="PTHR23416:SF78">
    <property type="entry name" value="LIPOPOLYSACCHARIDE BIOSYNTHESIS O-ACETYL TRANSFERASE WBBJ-RELATED"/>
    <property type="match status" value="1"/>
</dbReference>
<dbReference type="SUPFAM" id="SSF51161">
    <property type="entry name" value="Trimeric LpxA-like enzymes"/>
    <property type="match status" value="1"/>
</dbReference>
<evidence type="ECO:0000256" key="3">
    <source>
        <dbReference type="ARBA" id="ARBA00023315"/>
    </source>
</evidence>
<keyword evidence="5" id="KW-1185">Reference proteome</keyword>
<evidence type="ECO:0000256" key="1">
    <source>
        <dbReference type="ARBA" id="ARBA00022679"/>
    </source>
</evidence>
<dbReference type="PANTHER" id="PTHR23416">
    <property type="entry name" value="SIALIC ACID SYNTHASE-RELATED"/>
    <property type="match status" value="1"/>
</dbReference>
<dbReference type="GO" id="GO:0016746">
    <property type="term" value="F:acyltransferase activity"/>
    <property type="evidence" value="ECO:0007669"/>
    <property type="project" value="UniProtKB-KW"/>
</dbReference>
<keyword evidence="3" id="KW-0012">Acyltransferase</keyword>
<keyword evidence="1 4" id="KW-0808">Transferase</keyword>
<dbReference type="RefSeq" id="WP_145717124.1">
    <property type="nucleotide sequence ID" value="NZ_BAAAFY010000004.1"/>
</dbReference>
<dbReference type="InterPro" id="IPR011004">
    <property type="entry name" value="Trimer_LpxA-like_sf"/>
</dbReference>